<sequence>MSDDLAIRPAAASDLPGVLALYAQPGMDDGRVLPLQDAEAIFARFARYPDYTLYVAESDGRIVGTFALLIMDNLGHLGAPSAVIEDVVVDPICQGRGIGAQMMAFAIDRAREKRCYKLVLSSNAKRERAHAFYEQLGFERHGYSFRIVFEEAMA</sequence>
<dbReference type="Gene3D" id="3.40.630.30">
    <property type="match status" value="1"/>
</dbReference>
<evidence type="ECO:0000259" key="3">
    <source>
        <dbReference type="PROSITE" id="PS51186"/>
    </source>
</evidence>
<reference evidence="4 5" key="1">
    <citation type="submission" date="2018-07" db="EMBL/GenBank/DDBJ databases">
        <authorList>
            <person name="Quirk P.G."/>
            <person name="Krulwich T.A."/>
        </authorList>
    </citation>
    <scope>NUCLEOTIDE SEQUENCE [LARGE SCALE GENOMIC DNA]</scope>
    <source>
        <strain evidence="4 5">CC-BB4</strain>
    </source>
</reference>
<protein>
    <submittedName>
        <fullName evidence="4">GNAT family N-acetyltransferase</fullName>
    </submittedName>
</protein>
<dbReference type="KEGG" id="ptaw:DW352_20590"/>
<evidence type="ECO:0000313" key="4">
    <source>
        <dbReference type="EMBL" id="AXK82713.1"/>
    </source>
</evidence>
<keyword evidence="2" id="KW-0012">Acyltransferase</keyword>
<evidence type="ECO:0000256" key="2">
    <source>
        <dbReference type="ARBA" id="ARBA00023315"/>
    </source>
</evidence>
<dbReference type="RefSeq" id="WP_115693092.1">
    <property type="nucleotide sequence ID" value="NZ_CP031417.1"/>
</dbReference>
<dbReference type="Proteomes" id="UP000254889">
    <property type="component" value="Chromosome"/>
</dbReference>
<gene>
    <name evidence="4" type="ORF">DW352_20590</name>
</gene>
<evidence type="ECO:0000313" key="5">
    <source>
        <dbReference type="Proteomes" id="UP000254889"/>
    </source>
</evidence>
<dbReference type="InterPro" id="IPR000182">
    <property type="entry name" value="GNAT_dom"/>
</dbReference>
<dbReference type="PROSITE" id="PS51186">
    <property type="entry name" value="GNAT"/>
    <property type="match status" value="1"/>
</dbReference>
<dbReference type="AlphaFoldDB" id="A0A346A0L6"/>
<keyword evidence="1 4" id="KW-0808">Transferase</keyword>
<feature type="domain" description="N-acetyltransferase" evidence="3">
    <location>
        <begin position="5"/>
        <end position="154"/>
    </location>
</feature>
<dbReference type="OrthoDB" id="9789603at2"/>
<proteinExistence type="predicted"/>
<dbReference type="PANTHER" id="PTHR43877:SF1">
    <property type="entry name" value="ACETYLTRANSFERASE"/>
    <property type="match status" value="1"/>
</dbReference>
<dbReference type="CDD" id="cd04301">
    <property type="entry name" value="NAT_SF"/>
    <property type="match status" value="1"/>
</dbReference>
<name>A0A346A0L6_9HYPH</name>
<dbReference type="SUPFAM" id="SSF55729">
    <property type="entry name" value="Acyl-CoA N-acyltransferases (Nat)"/>
    <property type="match status" value="1"/>
</dbReference>
<dbReference type="InterPro" id="IPR050832">
    <property type="entry name" value="Bact_Acetyltransf"/>
</dbReference>
<dbReference type="EMBL" id="CP031417">
    <property type="protein sequence ID" value="AXK82713.1"/>
    <property type="molecule type" value="Genomic_DNA"/>
</dbReference>
<evidence type="ECO:0000256" key="1">
    <source>
        <dbReference type="ARBA" id="ARBA00022679"/>
    </source>
</evidence>
<accession>A0A346A0L6</accession>
<dbReference type="PANTHER" id="PTHR43877">
    <property type="entry name" value="AMINOALKYLPHOSPHONATE N-ACETYLTRANSFERASE-RELATED-RELATED"/>
    <property type="match status" value="1"/>
</dbReference>
<dbReference type="Pfam" id="PF00583">
    <property type="entry name" value="Acetyltransf_1"/>
    <property type="match status" value="1"/>
</dbReference>
<keyword evidence="5" id="KW-1185">Reference proteome</keyword>
<dbReference type="GO" id="GO:0016747">
    <property type="term" value="F:acyltransferase activity, transferring groups other than amino-acyl groups"/>
    <property type="evidence" value="ECO:0007669"/>
    <property type="project" value="InterPro"/>
</dbReference>
<dbReference type="InterPro" id="IPR016181">
    <property type="entry name" value="Acyl_CoA_acyltransferase"/>
</dbReference>
<organism evidence="4 5">
    <name type="scientific">Pseudolabrys taiwanensis</name>
    <dbReference type="NCBI Taxonomy" id="331696"/>
    <lineage>
        <taxon>Bacteria</taxon>
        <taxon>Pseudomonadati</taxon>
        <taxon>Pseudomonadota</taxon>
        <taxon>Alphaproteobacteria</taxon>
        <taxon>Hyphomicrobiales</taxon>
        <taxon>Xanthobacteraceae</taxon>
        <taxon>Pseudolabrys</taxon>
    </lineage>
</organism>